<keyword evidence="3" id="KW-1185">Reference proteome</keyword>
<feature type="transmembrane region" description="Helical" evidence="1">
    <location>
        <begin position="438"/>
        <end position="459"/>
    </location>
</feature>
<sequence length="491" mass="54266">MSRDTKPYLYFTKLASPNTWNLCTIPSVLLGLLNAANNLAVQEFELFYQNTVLNVEHVSPTASPPAQAQTPVINTSTSTNCLFYGVLVGYVLCIYLSKYIKKHTRRSIVAFVWVDIVFIAFYMVCFVYLCHLYPFWYYPARFFLGVIQSCFGFAFSLAIDLLYYTTPNPSLSERKREDLQIKNRQQIVFAGACQTISGSLAILLVQLVEMIGFVYPGSCIYIIVLALVMVMMFCPGYFQFLKGRLLRAEKRKMEAENAQTEASFVSLASLEYLEAPSAPQTLATLTLTLTPAPAPAPSPLAVSNRSEPTTTQTLQLLGKLALWGAIFFGTGVDAILYRRDVFFKSATSVAFYMLSFGPLVGSLLYLPLQSVITPLKLILCGCVACAVPAFGICLGVVVPYLASVRELSLGLLVAMFTATFANVLGVLPLLISNGPVKPFVFAAYGLYLQLVKIFWVEVFPRLFLLSPDHPFALSIILLALGFSMVIFRAKG</sequence>
<feature type="transmembrane region" description="Helical" evidence="1">
    <location>
        <begin position="187"/>
        <end position="208"/>
    </location>
</feature>
<dbReference type="VEuPathDB" id="MicrosporidiaDB:NEDG_01212"/>
<feature type="transmembrane region" description="Helical" evidence="1">
    <location>
        <begin position="82"/>
        <end position="100"/>
    </location>
</feature>
<feature type="transmembrane region" description="Helical" evidence="1">
    <location>
        <begin position="407"/>
        <end position="431"/>
    </location>
</feature>
<feature type="transmembrane region" description="Helical" evidence="1">
    <location>
        <begin position="471"/>
        <end position="489"/>
    </location>
</feature>
<accession>A0A177EAV1</accession>
<name>A0A177EAV1_9MICR</name>
<comment type="caution">
    <text evidence="2">The sequence shown here is derived from an EMBL/GenBank/DDBJ whole genome shotgun (WGS) entry which is preliminary data.</text>
</comment>
<protein>
    <submittedName>
        <fullName evidence="2">Uncharacterized protein</fullName>
    </submittedName>
</protein>
<dbReference type="GeneID" id="93647562"/>
<evidence type="ECO:0000256" key="1">
    <source>
        <dbReference type="SAM" id="Phobius"/>
    </source>
</evidence>
<feature type="transmembrane region" description="Helical" evidence="1">
    <location>
        <begin position="349"/>
        <end position="366"/>
    </location>
</feature>
<feature type="transmembrane region" description="Helical" evidence="1">
    <location>
        <begin position="320"/>
        <end position="337"/>
    </location>
</feature>
<organism evidence="2 3">
    <name type="scientific">Nematocida displodere</name>
    <dbReference type="NCBI Taxonomy" id="1805483"/>
    <lineage>
        <taxon>Eukaryota</taxon>
        <taxon>Fungi</taxon>
        <taxon>Fungi incertae sedis</taxon>
        <taxon>Microsporidia</taxon>
        <taxon>Nematocida</taxon>
    </lineage>
</organism>
<feature type="transmembrane region" description="Helical" evidence="1">
    <location>
        <begin position="378"/>
        <end position="401"/>
    </location>
</feature>
<dbReference type="Proteomes" id="UP000185944">
    <property type="component" value="Unassembled WGS sequence"/>
</dbReference>
<dbReference type="RefSeq" id="XP_067543818.1">
    <property type="nucleotide sequence ID" value="XM_067688630.1"/>
</dbReference>
<evidence type="ECO:0000313" key="3">
    <source>
        <dbReference type="Proteomes" id="UP000185944"/>
    </source>
</evidence>
<gene>
    <name evidence="2" type="ORF">NEDG_01212</name>
</gene>
<dbReference type="EMBL" id="LTDL01000042">
    <property type="protein sequence ID" value="OAG29073.1"/>
    <property type="molecule type" value="Genomic_DNA"/>
</dbReference>
<feature type="transmembrane region" description="Helical" evidence="1">
    <location>
        <begin position="220"/>
        <end position="241"/>
    </location>
</feature>
<proteinExistence type="predicted"/>
<evidence type="ECO:0000313" key="2">
    <source>
        <dbReference type="EMBL" id="OAG29073.1"/>
    </source>
</evidence>
<dbReference type="AlphaFoldDB" id="A0A177EAV1"/>
<keyword evidence="1" id="KW-1133">Transmembrane helix</keyword>
<feature type="transmembrane region" description="Helical" evidence="1">
    <location>
        <begin position="112"/>
        <end position="136"/>
    </location>
</feature>
<feature type="transmembrane region" description="Helical" evidence="1">
    <location>
        <begin position="142"/>
        <end position="166"/>
    </location>
</feature>
<reference evidence="2 3" key="1">
    <citation type="submission" date="2016-02" db="EMBL/GenBank/DDBJ databases">
        <title>Discovery of a natural microsporidian pathogen with a broad tissue tropism in Caenorhabditis elegans.</title>
        <authorList>
            <person name="Luallen R.J."/>
            <person name="Reinke A.W."/>
            <person name="Tong L."/>
            <person name="Botts M.R."/>
            <person name="Felix M.-A."/>
            <person name="Troemel E.R."/>
        </authorList>
    </citation>
    <scope>NUCLEOTIDE SEQUENCE [LARGE SCALE GENOMIC DNA]</scope>
    <source>
        <strain evidence="2 3">JUm2807</strain>
    </source>
</reference>
<keyword evidence="1" id="KW-0472">Membrane</keyword>
<keyword evidence="1" id="KW-0812">Transmembrane</keyword>